<dbReference type="RefSeq" id="WP_110887346.1">
    <property type="nucleotide sequence ID" value="NZ_QJSX01000010.1"/>
</dbReference>
<sequence length="147" mass="16312">MKLALHPASILTLTEFEQSAIPTFIARVNLPTDRAVSRFAVTFRVWRRTKGPGRPYVLIDRGEAEFDTVAEVVAHAHAVLDDHEAAGHEAQYALTFFVNTSDEQRRVFAHLVTRRGGPVRAASLICPRELLVRNDDACSRQDVSCGA</sequence>
<name>A0A318S690_9DEIO</name>
<dbReference type="AlphaFoldDB" id="A0A318S690"/>
<proteinExistence type="predicted"/>
<accession>A0A318S690</accession>
<reference evidence="1 2" key="1">
    <citation type="submission" date="2018-06" db="EMBL/GenBank/DDBJ databases">
        <title>Genomic Encyclopedia of Type Strains, Phase IV (KMG-IV): sequencing the most valuable type-strain genomes for metagenomic binning, comparative biology and taxonomic classification.</title>
        <authorList>
            <person name="Goeker M."/>
        </authorList>
    </citation>
    <scope>NUCLEOTIDE SEQUENCE [LARGE SCALE GENOMIC DNA]</scope>
    <source>
        <strain evidence="1 2">DSM 18048</strain>
    </source>
</reference>
<dbReference type="EMBL" id="QJSX01000010">
    <property type="protein sequence ID" value="PYE53142.1"/>
    <property type="molecule type" value="Genomic_DNA"/>
</dbReference>
<evidence type="ECO:0000313" key="2">
    <source>
        <dbReference type="Proteomes" id="UP000248326"/>
    </source>
</evidence>
<organism evidence="1 2">
    <name type="scientific">Deinococcus yavapaiensis KR-236</name>
    <dbReference type="NCBI Taxonomy" id="694435"/>
    <lineage>
        <taxon>Bacteria</taxon>
        <taxon>Thermotogati</taxon>
        <taxon>Deinococcota</taxon>
        <taxon>Deinococci</taxon>
        <taxon>Deinococcales</taxon>
        <taxon>Deinococcaceae</taxon>
        <taxon>Deinococcus</taxon>
    </lineage>
</organism>
<comment type="caution">
    <text evidence="1">The sequence shown here is derived from an EMBL/GenBank/DDBJ whole genome shotgun (WGS) entry which is preliminary data.</text>
</comment>
<protein>
    <submittedName>
        <fullName evidence="1">Uncharacterized protein</fullName>
    </submittedName>
</protein>
<keyword evidence="2" id="KW-1185">Reference proteome</keyword>
<evidence type="ECO:0000313" key="1">
    <source>
        <dbReference type="EMBL" id="PYE53142.1"/>
    </source>
</evidence>
<dbReference type="Proteomes" id="UP000248326">
    <property type="component" value="Unassembled WGS sequence"/>
</dbReference>
<gene>
    <name evidence="1" type="ORF">DES52_110126</name>
</gene>